<dbReference type="Gene3D" id="3.40.50.300">
    <property type="entry name" value="P-loop containing nucleotide triphosphate hydrolases"/>
    <property type="match status" value="1"/>
</dbReference>
<dbReference type="KEGG" id="mro:MROS_2538"/>
<dbReference type="InterPro" id="IPR027417">
    <property type="entry name" value="P-loop_NTPase"/>
</dbReference>
<dbReference type="GO" id="GO:0006261">
    <property type="term" value="P:DNA-templated DNA replication"/>
    <property type="evidence" value="ECO:0007669"/>
    <property type="project" value="TreeGrafter"/>
</dbReference>
<sequence>MIFYGSEGVGKFNTVLNFAEAIYKEYSPDIHHIEKIQKLREPYIKLITPLPRGKGETPDDSPTAKLTQNQVENLQKEIEKLIENPYHKLNIDGANTIKINSIRDIKKFICVDYHDIPYRFVFILDAHLMNDQAQNALLKSLEEPPEGLVFILVTSKIDLLLPTIQSRCWQIKFQPLSEKSVVDILKSKFGIEDDSARRAAHFSGGSVQKALKLIEYDIEFLLETVISILRYSIARKFHTASEHINKLAGSKKGEELALAIALIKVWLNDLIRNRFSYDDYYFEEFRDTLIKFNEKFPDAQVEKVFENLTEYEKGLSGNLNLNVITLSLIFELASLSMRNLN</sequence>
<evidence type="ECO:0000313" key="2">
    <source>
        <dbReference type="Proteomes" id="UP000009011"/>
    </source>
</evidence>
<gene>
    <name evidence="1" type="ordered locus">MROS_2538</name>
</gene>
<dbReference type="PANTHER" id="PTHR11669:SF8">
    <property type="entry name" value="DNA POLYMERASE III SUBUNIT DELTA"/>
    <property type="match status" value="1"/>
</dbReference>
<organism evidence="1 2">
    <name type="scientific">Melioribacter roseus (strain DSM 23840 / JCM 17771 / VKM B-2668 / P3M-2)</name>
    <dbReference type="NCBI Taxonomy" id="1191523"/>
    <lineage>
        <taxon>Bacteria</taxon>
        <taxon>Pseudomonadati</taxon>
        <taxon>Ignavibacteriota</taxon>
        <taxon>Ignavibacteria</taxon>
        <taxon>Ignavibacteriales</taxon>
        <taxon>Melioribacteraceae</taxon>
        <taxon>Melioribacter</taxon>
    </lineage>
</organism>
<dbReference type="EMBL" id="CP003557">
    <property type="protein sequence ID" value="AFN75768.1"/>
    <property type="molecule type" value="Genomic_DNA"/>
</dbReference>
<dbReference type="HOGENOM" id="CLU_006229_4_0_10"/>
<evidence type="ECO:0000313" key="1">
    <source>
        <dbReference type="EMBL" id="AFN75768.1"/>
    </source>
</evidence>
<dbReference type="STRING" id="1191523.MROS_2538"/>
<dbReference type="Proteomes" id="UP000009011">
    <property type="component" value="Chromosome"/>
</dbReference>
<dbReference type="PANTHER" id="PTHR11669">
    <property type="entry name" value="REPLICATION FACTOR C / DNA POLYMERASE III GAMMA-TAU SUBUNIT"/>
    <property type="match status" value="1"/>
</dbReference>
<dbReference type="Pfam" id="PF13177">
    <property type="entry name" value="DNA_pol3_delta2"/>
    <property type="match status" value="1"/>
</dbReference>
<name>I7A3H0_MELRP</name>
<dbReference type="AlphaFoldDB" id="I7A3H0"/>
<dbReference type="SUPFAM" id="SSF52540">
    <property type="entry name" value="P-loop containing nucleoside triphosphate hydrolases"/>
    <property type="match status" value="1"/>
</dbReference>
<dbReference type="eggNOG" id="COG0470">
    <property type="taxonomic scope" value="Bacteria"/>
</dbReference>
<accession>I7A3H0</accession>
<keyword evidence="2" id="KW-1185">Reference proteome</keyword>
<dbReference type="InterPro" id="IPR050238">
    <property type="entry name" value="DNA_Rep/Repair_Clamp_Loader"/>
</dbReference>
<proteinExistence type="predicted"/>
<reference evidence="1 2" key="1">
    <citation type="journal article" date="2013" name="PLoS ONE">
        <title>Genomic analysis of Melioribacter roseus, facultatively anaerobic organotrophic bacterium representing a novel deep lineage within Bacteriodetes/Chlorobi group.</title>
        <authorList>
            <person name="Kadnikov V.V."/>
            <person name="Mardanov A.V."/>
            <person name="Podosokorskaya O.A."/>
            <person name="Gavrilov S.N."/>
            <person name="Kublanov I.V."/>
            <person name="Beletsky A.V."/>
            <person name="Bonch-Osmolovskaya E.A."/>
            <person name="Ravin N.V."/>
        </authorList>
    </citation>
    <scope>NUCLEOTIDE SEQUENCE [LARGE SCALE GENOMIC DNA]</scope>
    <source>
        <strain evidence="2">JCM 17771 / P3M-2</strain>
    </source>
</reference>
<protein>
    <submittedName>
        <fullName evidence="1">DNA polymerase III, delta prime subunit</fullName>
    </submittedName>
</protein>